<evidence type="ECO:0000313" key="1">
    <source>
        <dbReference type="EMBL" id="KAJ8443577.1"/>
    </source>
</evidence>
<name>A0A9Q1QIM2_9CARY</name>
<comment type="caution">
    <text evidence="1">The sequence shown here is derived from an EMBL/GenBank/DDBJ whole genome shotgun (WGS) entry which is preliminary data.</text>
</comment>
<keyword evidence="2" id="KW-1185">Reference proteome</keyword>
<dbReference type="AlphaFoldDB" id="A0A9Q1QIM2"/>
<sequence>MALHVWETFNWRVRSVARPPLLLLENYHNLCLDFILAVVQEAARDFRILILVQVTFYAMVVNEALELGVLSRTMEHKLARAKTTTRLKTVLELMVDDMSVVRALGLVHMVQKASSKAGANEQARAMLSCFESGDANPEEVVVEITQRQEEDKHHCAES</sequence>
<gene>
    <name evidence="1" type="ORF">Cgig2_020664</name>
</gene>
<accession>A0A9Q1QIM2</accession>
<reference evidence="1" key="1">
    <citation type="submission" date="2022-04" db="EMBL/GenBank/DDBJ databases">
        <title>Carnegiea gigantea Genome sequencing and assembly v2.</title>
        <authorList>
            <person name="Copetti D."/>
            <person name="Sanderson M.J."/>
            <person name="Burquez A."/>
            <person name="Wojciechowski M.F."/>
        </authorList>
    </citation>
    <scope>NUCLEOTIDE SEQUENCE</scope>
    <source>
        <strain evidence="1">SGP5-SGP5p</strain>
        <tissue evidence="1">Aerial part</tissue>
    </source>
</reference>
<dbReference type="Proteomes" id="UP001153076">
    <property type="component" value="Unassembled WGS sequence"/>
</dbReference>
<dbReference type="EMBL" id="JAKOGI010000116">
    <property type="protein sequence ID" value="KAJ8443577.1"/>
    <property type="molecule type" value="Genomic_DNA"/>
</dbReference>
<evidence type="ECO:0000313" key="2">
    <source>
        <dbReference type="Proteomes" id="UP001153076"/>
    </source>
</evidence>
<proteinExistence type="predicted"/>
<organism evidence="1 2">
    <name type="scientific">Carnegiea gigantea</name>
    <dbReference type="NCBI Taxonomy" id="171969"/>
    <lineage>
        <taxon>Eukaryota</taxon>
        <taxon>Viridiplantae</taxon>
        <taxon>Streptophyta</taxon>
        <taxon>Embryophyta</taxon>
        <taxon>Tracheophyta</taxon>
        <taxon>Spermatophyta</taxon>
        <taxon>Magnoliopsida</taxon>
        <taxon>eudicotyledons</taxon>
        <taxon>Gunneridae</taxon>
        <taxon>Pentapetalae</taxon>
        <taxon>Caryophyllales</taxon>
        <taxon>Cactineae</taxon>
        <taxon>Cactaceae</taxon>
        <taxon>Cactoideae</taxon>
        <taxon>Echinocereeae</taxon>
        <taxon>Carnegiea</taxon>
    </lineage>
</organism>
<protein>
    <submittedName>
        <fullName evidence="1">Uncharacterized protein</fullName>
    </submittedName>
</protein>